<feature type="region of interest" description="Disordered" evidence="1">
    <location>
        <begin position="269"/>
        <end position="291"/>
    </location>
</feature>
<gene>
    <name evidence="3" type="ORF">SAMN05421846_10980</name>
</gene>
<evidence type="ECO:0000256" key="1">
    <source>
        <dbReference type="SAM" id="MobiDB-lite"/>
    </source>
</evidence>
<feature type="compositionally biased region" description="Basic and acidic residues" evidence="1">
    <location>
        <begin position="24"/>
        <end position="37"/>
    </location>
</feature>
<reference evidence="4" key="1">
    <citation type="submission" date="2016-10" db="EMBL/GenBank/DDBJ databases">
        <authorList>
            <person name="Varghese N."/>
            <person name="Submissions S."/>
        </authorList>
    </citation>
    <scope>NUCLEOTIDE SEQUENCE [LARGE SCALE GENOMIC DNA]</scope>
    <source>
        <strain evidence="4">DSM 17071</strain>
    </source>
</reference>
<evidence type="ECO:0000313" key="4">
    <source>
        <dbReference type="Proteomes" id="UP000198869"/>
    </source>
</evidence>
<name>A0A1G8LEZ6_9FLAO</name>
<dbReference type="InterPro" id="IPR024408">
    <property type="entry name" value="Muramidase"/>
</dbReference>
<dbReference type="EMBL" id="FNDW01000009">
    <property type="protein sequence ID" value="SDI54269.1"/>
    <property type="molecule type" value="Genomic_DNA"/>
</dbReference>
<dbReference type="STRING" id="311334.SAMN05421846_10980"/>
<dbReference type="Proteomes" id="UP000198869">
    <property type="component" value="Unassembled WGS sequence"/>
</dbReference>
<evidence type="ECO:0000259" key="2">
    <source>
        <dbReference type="Pfam" id="PF11860"/>
    </source>
</evidence>
<proteinExistence type="predicted"/>
<sequence length="569" mass="64599">MAKRKFSFLADENEKYEKEYQKELAEEKKTREAEVKRQLANKGKHGVSMVSGNPTPVVGEKNTYHVAGWYEDTPYADRNPEKVTWELFKKRSNGKFTSANIKKIGDGTFTFGEISIQNTYRLEAYLHKPEGGGLIINPKPSTIPKIGKVELHYVDDKKGDTFSFYDRLRAKAHTTGMPGKELVFTLWEDDAKGAGHSAGNQAIETTTAKVGHNGLAVAEFALTKGLMQKAMKGEADVKELEFYVTVEYYKGKIHDSENVNVHNPLYKAPEKKKSHPKAQGSPAEQKPLSKREEKNILIHQANGYLHDWAEVKGKAQKDKEVTVNRNHGRSMVEVAAQSSQKQEINKNSKNCYCFLQGIAKMPCSGKGSSVTDEHYQNLAKDIGVEAKVFKTVAIIESGGRKSFINYKGEQRAKILYERHYMYRFLTKIKSEDELEKLKKASPDLVHNVGTYKDPNAKYGSETEQFEKLSKAKKINNGAAIKSCSWGKFQVMGKYYSYLYSSPNELEEAMNRCEVQHFAYFKVFLKDVTGASIIKAMKDKNWNKVAELYNGEDYAKNHYHTKMKNEYNKL</sequence>
<organism evidence="3 4">
    <name type="scientific">Chryseobacterium taeanense</name>
    <dbReference type="NCBI Taxonomy" id="311334"/>
    <lineage>
        <taxon>Bacteria</taxon>
        <taxon>Pseudomonadati</taxon>
        <taxon>Bacteroidota</taxon>
        <taxon>Flavobacteriia</taxon>
        <taxon>Flavobacteriales</taxon>
        <taxon>Weeksellaceae</taxon>
        <taxon>Chryseobacterium group</taxon>
        <taxon>Chryseobacterium</taxon>
    </lineage>
</organism>
<accession>A0A1G8LEZ6</accession>
<dbReference type="OrthoDB" id="1523598at2"/>
<keyword evidence="4" id="KW-1185">Reference proteome</keyword>
<dbReference type="Pfam" id="PF11860">
    <property type="entry name" value="Muramidase"/>
    <property type="match status" value="1"/>
</dbReference>
<feature type="domain" description="N-acetylmuramidase" evidence="2">
    <location>
        <begin position="386"/>
        <end position="568"/>
    </location>
</feature>
<evidence type="ECO:0000313" key="3">
    <source>
        <dbReference type="EMBL" id="SDI54269.1"/>
    </source>
</evidence>
<dbReference type="AlphaFoldDB" id="A0A1G8LEZ6"/>
<feature type="region of interest" description="Disordered" evidence="1">
    <location>
        <begin position="24"/>
        <end position="56"/>
    </location>
</feature>
<dbReference type="RefSeq" id="WP_089859520.1">
    <property type="nucleotide sequence ID" value="NZ_FNDW01000009.1"/>
</dbReference>
<protein>
    <recommendedName>
        <fullName evidence="2">N-acetylmuramidase domain-containing protein</fullName>
    </recommendedName>
</protein>